<dbReference type="GO" id="GO:0005634">
    <property type="term" value="C:nucleus"/>
    <property type="evidence" value="ECO:0007669"/>
    <property type="project" value="TreeGrafter"/>
</dbReference>
<gene>
    <name evidence="7" type="ORF">DSTB1V02_LOCUS8077</name>
</gene>
<dbReference type="Pfam" id="PF17980">
    <property type="entry name" value="ADD_DNMT3"/>
    <property type="match status" value="1"/>
</dbReference>
<dbReference type="AlphaFoldDB" id="A0A7R8XJI2"/>
<dbReference type="InterPro" id="IPR050390">
    <property type="entry name" value="C5-Methyltransferase"/>
</dbReference>
<keyword evidence="2 5" id="KW-0489">Methyltransferase</keyword>
<dbReference type="PANTHER" id="PTHR23068:SF25">
    <property type="entry name" value="DNA (CYTOSINE-5)-METHYLTRANSFERASE DRM2"/>
    <property type="match status" value="1"/>
</dbReference>
<dbReference type="PROSITE" id="PS51679">
    <property type="entry name" value="SAM_MT_C5"/>
    <property type="match status" value="1"/>
</dbReference>
<evidence type="ECO:0000256" key="5">
    <source>
        <dbReference type="PROSITE-ProRule" id="PRU01016"/>
    </source>
</evidence>
<dbReference type="EC" id="2.1.1.37" evidence="1"/>
<dbReference type="OrthoDB" id="641149at2759"/>
<feature type="domain" description="DNMT3 cysteine rich ADD" evidence="6">
    <location>
        <begin position="5"/>
        <end position="55"/>
    </location>
</feature>
<dbReference type="GO" id="GO:0032259">
    <property type="term" value="P:methylation"/>
    <property type="evidence" value="ECO:0007669"/>
    <property type="project" value="UniProtKB-KW"/>
</dbReference>
<name>A0A7R8XJI2_9CRUS</name>
<keyword evidence="8" id="KW-1185">Reference proteome</keyword>
<evidence type="ECO:0000256" key="4">
    <source>
        <dbReference type="ARBA" id="ARBA00022691"/>
    </source>
</evidence>
<evidence type="ECO:0000259" key="6">
    <source>
        <dbReference type="Pfam" id="PF17980"/>
    </source>
</evidence>
<comment type="similarity">
    <text evidence="5">Belongs to the class I-like SAM-binding methyltransferase superfamily. C5-methyltransferase family.</text>
</comment>
<keyword evidence="4 5" id="KW-0949">S-adenosyl-L-methionine</keyword>
<protein>
    <recommendedName>
        <fullName evidence="1">DNA (cytosine-5-)-methyltransferase</fullName>
        <ecNumber evidence="1">2.1.1.37</ecNumber>
    </recommendedName>
</protein>
<sequence length="377" mass="42176">MGYEKVKRGELRMQDICLACESISECIPDSHPFFHAGLCMDCRDDLRETIFSFDNSGIHEEAFLTEKPQSCVMHLPVPPVPVGNRHALRVLSLFDGIATGLFVLNKLGLDVEVYYASEVDEGAMAAAHMNFGDSIVDVGDVKDLIGPKLEDLGRIDLLIGGSPCTELSLVNPARKGLYDPTGTGILFFDFYRILQELLKRRNSEGHVEEQFLFWLFENVACMPKETIATISRFLGGEPAMLDARSFSPMRRPRLFWGNIPGLHSGADDIAAEQHSLQEKLLPHLKRKAIVKKIRTVTTNRNSLTQGKRGGAAVDMDGSPDTLWTTELEPVFGFPRHYTDTGNLSNQQRQKLLGRAWSVPVVEHIFRPLTKYFKSKEG</sequence>
<dbReference type="Pfam" id="PF00145">
    <property type="entry name" value="DNA_methylase"/>
    <property type="match status" value="1"/>
</dbReference>
<evidence type="ECO:0000256" key="2">
    <source>
        <dbReference type="ARBA" id="ARBA00022603"/>
    </source>
</evidence>
<dbReference type="SUPFAM" id="SSF53335">
    <property type="entry name" value="S-adenosyl-L-methionine-dependent methyltransferases"/>
    <property type="match status" value="1"/>
</dbReference>
<evidence type="ECO:0000313" key="7">
    <source>
        <dbReference type="EMBL" id="CAD7248257.1"/>
    </source>
</evidence>
<dbReference type="EMBL" id="LR901284">
    <property type="protein sequence ID" value="CAD7248257.1"/>
    <property type="molecule type" value="Genomic_DNA"/>
</dbReference>
<dbReference type="InterPro" id="IPR040552">
    <property type="entry name" value="DNMT3_ADD_GATA1-like"/>
</dbReference>
<dbReference type="Proteomes" id="UP000677054">
    <property type="component" value="Unassembled WGS sequence"/>
</dbReference>
<accession>A0A7R8XJI2</accession>
<evidence type="ECO:0000313" key="8">
    <source>
        <dbReference type="Proteomes" id="UP000677054"/>
    </source>
</evidence>
<keyword evidence="3 5" id="KW-0808">Transferase</keyword>
<dbReference type="GO" id="GO:0003886">
    <property type="term" value="F:DNA (cytosine-5-)-methyltransferase activity"/>
    <property type="evidence" value="ECO:0007669"/>
    <property type="project" value="UniProtKB-EC"/>
</dbReference>
<evidence type="ECO:0000256" key="3">
    <source>
        <dbReference type="ARBA" id="ARBA00022679"/>
    </source>
</evidence>
<reference evidence="7" key="1">
    <citation type="submission" date="2020-11" db="EMBL/GenBank/DDBJ databases">
        <authorList>
            <person name="Tran Van P."/>
        </authorList>
    </citation>
    <scope>NUCLEOTIDE SEQUENCE</scope>
</reference>
<evidence type="ECO:0000256" key="1">
    <source>
        <dbReference type="ARBA" id="ARBA00011975"/>
    </source>
</evidence>
<dbReference type="PANTHER" id="PTHR23068">
    <property type="entry name" value="DNA CYTOSINE-5- -METHYLTRANSFERASE 3-RELATED"/>
    <property type="match status" value="1"/>
</dbReference>
<dbReference type="EMBL" id="CAJPEV010001767">
    <property type="protein sequence ID" value="CAG0894250.1"/>
    <property type="molecule type" value="Genomic_DNA"/>
</dbReference>
<dbReference type="PROSITE" id="PS00094">
    <property type="entry name" value="C5_MTASE_1"/>
    <property type="match status" value="1"/>
</dbReference>
<dbReference type="InterPro" id="IPR001525">
    <property type="entry name" value="C5_MeTfrase"/>
</dbReference>
<dbReference type="InterPro" id="IPR018117">
    <property type="entry name" value="C5_DNA_meth_AS"/>
</dbReference>
<dbReference type="Gene3D" id="3.40.50.150">
    <property type="entry name" value="Vaccinia Virus protein VP39"/>
    <property type="match status" value="2"/>
</dbReference>
<proteinExistence type="inferred from homology"/>
<feature type="active site" evidence="5">
    <location>
        <position position="164"/>
    </location>
</feature>
<organism evidence="7">
    <name type="scientific">Darwinula stevensoni</name>
    <dbReference type="NCBI Taxonomy" id="69355"/>
    <lineage>
        <taxon>Eukaryota</taxon>
        <taxon>Metazoa</taxon>
        <taxon>Ecdysozoa</taxon>
        <taxon>Arthropoda</taxon>
        <taxon>Crustacea</taxon>
        <taxon>Oligostraca</taxon>
        <taxon>Ostracoda</taxon>
        <taxon>Podocopa</taxon>
        <taxon>Podocopida</taxon>
        <taxon>Darwinulocopina</taxon>
        <taxon>Darwinuloidea</taxon>
        <taxon>Darwinulidae</taxon>
        <taxon>Darwinula</taxon>
    </lineage>
</organism>
<dbReference type="InterPro" id="IPR029063">
    <property type="entry name" value="SAM-dependent_MTases_sf"/>
</dbReference>